<dbReference type="GO" id="GO:0035859">
    <property type="term" value="C:Seh1-associated complex"/>
    <property type="evidence" value="ECO:0007669"/>
    <property type="project" value="TreeGrafter"/>
</dbReference>
<evidence type="ECO:0000256" key="12">
    <source>
        <dbReference type="ARBA" id="ARBA00023306"/>
    </source>
</evidence>
<evidence type="ECO:0000256" key="5">
    <source>
        <dbReference type="ARBA" id="ARBA00022574"/>
    </source>
</evidence>
<dbReference type="InterPro" id="IPR015943">
    <property type="entry name" value="WD40/YVTN_repeat-like_dom_sf"/>
</dbReference>
<dbReference type="Pfam" id="PF00400">
    <property type="entry name" value="WD40"/>
    <property type="match status" value="4"/>
</dbReference>
<dbReference type="PROSITE" id="PS00678">
    <property type="entry name" value="WD_REPEATS_1"/>
    <property type="match status" value="1"/>
</dbReference>
<evidence type="ECO:0000313" key="14">
    <source>
        <dbReference type="EMBL" id="ACO15772.1"/>
    </source>
</evidence>
<dbReference type="InterPro" id="IPR036322">
    <property type="entry name" value="WD40_repeat_dom_sf"/>
</dbReference>
<organism evidence="14">
    <name type="scientific">Caligus clemensi</name>
    <name type="common">Sea louse</name>
    <dbReference type="NCBI Taxonomy" id="344056"/>
    <lineage>
        <taxon>Eukaryota</taxon>
        <taxon>Metazoa</taxon>
        <taxon>Ecdysozoa</taxon>
        <taxon>Arthropoda</taxon>
        <taxon>Crustacea</taxon>
        <taxon>Multicrustacea</taxon>
        <taxon>Hexanauplia</taxon>
        <taxon>Copepoda</taxon>
        <taxon>Siphonostomatoida</taxon>
        <taxon>Caligidae</taxon>
        <taxon>Caligus</taxon>
    </lineage>
</organism>
<dbReference type="PROSITE" id="PS50082">
    <property type="entry name" value="WD_REPEATS_2"/>
    <property type="match status" value="2"/>
</dbReference>
<evidence type="ECO:0000256" key="11">
    <source>
        <dbReference type="ARBA" id="ARBA00023242"/>
    </source>
</evidence>
<dbReference type="InterPro" id="IPR037363">
    <property type="entry name" value="Sec13/Seh1_fam"/>
</dbReference>
<dbReference type="AlphaFoldDB" id="C1C3B9"/>
<evidence type="ECO:0000256" key="7">
    <source>
        <dbReference type="ARBA" id="ARBA00022737"/>
    </source>
</evidence>
<gene>
    <name evidence="14" type="primary">SEH1L</name>
</gene>
<keyword evidence="10" id="KW-0458">Lysosome</keyword>
<dbReference type="GO" id="GO:1904263">
    <property type="term" value="P:positive regulation of TORC1 signaling"/>
    <property type="evidence" value="ECO:0007669"/>
    <property type="project" value="TreeGrafter"/>
</dbReference>
<dbReference type="Gene3D" id="2.130.10.10">
    <property type="entry name" value="YVTN repeat-like/Quinoprotein amine dehydrogenase"/>
    <property type="match status" value="1"/>
</dbReference>
<evidence type="ECO:0000256" key="6">
    <source>
        <dbReference type="ARBA" id="ARBA00022618"/>
    </source>
</evidence>
<comment type="similarity">
    <text evidence="3">Belongs to the WD repeat SEC13 family.</text>
</comment>
<dbReference type="PROSITE" id="PS50294">
    <property type="entry name" value="WD_REPEATS_REGION"/>
    <property type="match status" value="2"/>
</dbReference>
<evidence type="ECO:0000256" key="8">
    <source>
        <dbReference type="ARBA" id="ARBA00022776"/>
    </source>
</evidence>
<accession>C1C3B9</accession>
<evidence type="ECO:0000256" key="9">
    <source>
        <dbReference type="ARBA" id="ARBA00022927"/>
    </source>
</evidence>
<evidence type="ECO:0000256" key="3">
    <source>
        <dbReference type="ARBA" id="ARBA00010102"/>
    </source>
</evidence>
<dbReference type="GO" id="GO:0031080">
    <property type="term" value="C:nuclear pore outer ring"/>
    <property type="evidence" value="ECO:0007669"/>
    <property type="project" value="TreeGrafter"/>
</dbReference>
<dbReference type="SMART" id="SM00320">
    <property type="entry name" value="WD40"/>
    <property type="match status" value="6"/>
</dbReference>
<dbReference type="GO" id="GO:0015031">
    <property type="term" value="P:protein transport"/>
    <property type="evidence" value="ECO:0007669"/>
    <property type="project" value="UniProtKB-KW"/>
</dbReference>
<dbReference type="InterPro" id="IPR020472">
    <property type="entry name" value="WD40_PAC1"/>
</dbReference>
<keyword evidence="8" id="KW-0498">Mitosis</keyword>
<evidence type="ECO:0000256" key="10">
    <source>
        <dbReference type="ARBA" id="ARBA00023228"/>
    </source>
</evidence>
<dbReference type="InterPro" id="IPR019775">
    <property type="entry name" value="WD40_repeat_CS"/>
</dbReference>
<keyword evidence="12" id="KW-0131">Cell cycle</keyword>
<feature type="repeat" description="WD" evidence="13">
    <location>
        <begin position="259"/>
        <end position="291"/>
    </location>
</feature>
<reference evidence="14" key="1">
    <citation type="submission" date="2009-03" db="EMBL/GenBank/DDBJ databases">
        <title>Caligus clemensi ESTs and full-length cDNAs.</title>
        <authorList>
            <person name="Yasuike M."/>
            <person name="von Schalburg K."/>
            <person name="Cooper G."/>
            <person name="Leong J."/>
            <person name="Jones S.R.M."/>
            <person name="Koop B.F."/>
        </authorList>
    </citation>
    <scope>NUCLEOTIDE SEQUENCE</scope>
    <source>
        <tissue evidence="14">Whole</tissue>
    </source>
</reference>
<dbReference type="GO" id="GO:0005764">
    <property type="term" value="C:lysosome"/>
    <property type="evidence" value="ECO:0007669"/>
    <property type="project" value="UniProtKB-SubCell"/>
</dbReference>
<dbReference type="FunFam" id="2.130.10.10:FF:000063">
    <property type="entry name" value="SEH1 like nucleoporin"/>
    <property type="match status" value="1"/>
</dbReference>
<dbReference type="GO" id="GO:0034198">
    <property type="term" value="P:cellular response to amino acid starvation"/>
    <property type="evidence" value="ECO:0007669"/>
    <property type="project" value="TreeGrafter"/>
</dbReference>
<feature type="repeat" description="WD" evidence="13">
    <location>
        <begin position="8"/>
        <end position="42"/>
    </location>
</feature>
<evidence type="ECO:0000256" key="4">
    <source>
        <dbReference type="ARBA" id="ARBA00022448"/>
    </source>
</evidence>
<keyword evidence="5 13" id="KW-0853">WD repeat</keyword>
<protein>
    <submittedName>
        <fullName evidence="14">Nucleoporin SEH1-like</fullName>
    </submittedName>
</protein>
<sequence>MFSCKDLQVEHKDLIHDVAYDWYGRRLATCSSDQKVKIWDLDPETGEWKLSTSWKTHSGSVWKVTWAHPEFGQILATCSFDRTASVWEESPPGVWHRKSNFVDSRTSVTDVKFAPRHLGLILASCSSDGVLRIYEAPDVMNLGMWTLQHEIPCKTTCSCLAWNPSSPKHAPLLAVGSDDTASSSLPKVFIFQYNESHRLWMKVESFSHVSDPVHDLAFAPNVGRSYNILSVASKDLQIITLKPNGESVSSFEVRLAGKYDDHGSTVWRVCWNVTGTILASSGDDGYVRLWKCNYLDNWRCVAILKGDGTKRALPNLKSNNTKF</sequence>
<name>C1C3B9_CALCM</name>
<comment type="subcellular location">
    <subcellularLocation>
        <location evidence="2">Lysosome</location>
    </subcellularLocation>
    <subcellularLocation>
        <location evidence="1">Nucleus envelope</location>
    </subcellularLocation>
</comment>
<dbReference type="PANTHER" id="PTHR11024">
    <property type="entry name" value="NUCLEAR PORE COMPLEX PROTEIN SEC13 / SEH1 FAMILY MEMBER"/>
    <property type="match status" value="1"/>
</dbReference>
<dbReference type="GO" id="GO:0051301">
    <property type="term" value="P:cell division"/>
    <property type="evidence" value="ECO:0007669"/>
    <property type="project" value="UniProtKB-KW"/>
</dbReference>
<keyword evidence="11" id="KW-0539">Nucleus</keyword>
<proteinExistence type="evidence at transcript level"/>
<dbReference type="InterPro" id="IPR001680">
    <property type="entry name" value="WD40_rpt"/>
</dbReference>
<keyword evidence="4" id="KW-0813">Transport</keyword>
<dbReference type="GO" id="GO:0005198">
    <property type="term" value="F:structural molecule activity"/>
    <property type="evidence" value="ECO:0007669"/>
    <property type="project" value="InterPro"/>
</dbReference>
<keyword evidence="7" id="KW-0677">Repeat</keyword>
<evidence type="ECO:0000256" key="2">
    <source>
        <dbReference type="ARBA" id="ARBA00004371"/>
    </source>
</evidence>
<keyword evidence="6" id="KW-0132">Cell division</keyword>
<keyword evidence="9" id="KW-0653">Protein transport</keyword>
<dbReference type="PANTHER" id="PTHR11024:SF3">
    <property type="entry name" value="NUCLEOPORIN SEH1"/>
    <property type="match status" value="1"/>
</dbReference>
<dbReference type="EMBL" id="BT081348">
    <property type="protein sequence ID" value="ACO15772.1"/>
    <property type="molecule type" value="mRNA"/>
</dbReference>
<evidence type="ECO:0000256" key="13">
    <source>
        <dbReference type="PROSITE-ProRule" id="PRU00221"/>
    </source>
</evidence>
<dbReference type="PRINTS" id="PR00320">
    <property type="entry name" value="GPROTEINBRPT"/>
</dbReference>
<dbReference type="SUPFAM" id="SSF50978">
    <property type="entry name" value="WD40 repeat-like"/>
    <property type="match status" value="1"/>
</dbReference>
<evidence type="ECO:0000256" key="1">
    <source>
        <dbReference type="ARBA" id="ARBA00004259"/>
    </source>
</evidence>